<evidence type="ECO:0000313" key="3">
    <source>
        <dbReference type="Proteomes" id="UP000321172"/>
    </source>
</evidence>
<dbReference type="AlphaFoldDB" id="A0A5B8S2A0"/>
<keyword evidence="3" id="KW-1185">Reference proteome</keyword>
<proteinExistence type="predicted"/>
<reference evidence="2 3" key="1">
    <citation type="journal article" date="2013" name="J. Microbiol. Biotechnol.">
        <title>Novosphingobium ginsenosidimutans sp. nov., with the ability to convert ginsenoside.</title>
        <authorList>
            <person name="Kim J.K."/>
            <person name="He D."/>
            <person name="Liu Q.M."/>
            <person name="Park H.Y."/>
            <person name="Jung M.S."/>
            <person name="Yoon M.H."/>
            <person name="Kim S.C."/>
            <person name="Im W.T."/>
        </authorList>
    </citation>
    <scope>NUCLEOTIDE SEQUENCE [LARGE SCALE GENOMIC DNA]</scope>
    <source>
        <strain evidence="2 3">FW-6</strain>
    </source>
</reference>
<name>A0A5B8S2A0_9SPHN</name>
<evidence type="ECO:0000313" key="2">
    <source>
        <dbReference type="EMBL" id="QEA15571.1"/>
    </source>
</evidence>
<organism evidence="2 3">
    <name type="scientific">Novosphingobium ginsenosidimutans</name>
    <dbReference type="NCBI Taxonomy" id="1176536"/>
    <lineage>
        <taxon>Bacteria</taxon>
        <taxon>Pseudomonadati</taxon>
        <taxon>Pseudomonadota</taxon>
        <taxon>Alphaproteobacteria</taxon>
        <taxon>Sphingomonadales</taxon>
        <taxon>Sphingomonadaceae</taxon>
        <taxon>Novosphingobium</taxon>
    </lineage>
</organism>
<dbReference type="KEGG" id="ngf:FRF71_05145"/>
<protein>
    <submittedName>
        <fullName evidence="2">Uncharacterized protein</fullName>
    </submittedName>
</protein>
<keyword evidence="1" id="KW-0812">Transmembrane</keyword>
<keyword evidence="1" id="KW-0472">Membrane</keyword>
<evidence type="ECO:0000256" key="1">
    <source>
        <dbReference type="SAM" id="Phobius"/>
    </source>
</evidence>
<dbReference type="EMBL" id="CP042345">
    <property type="protein sequence ID" value="QEA15571.1"/>
    <property type="molecule type" value="Genomic_DNA"/>
</dbReference>
<accession>A0A5B8S2A0</accession>
<feature type="transmembrane region" description="Helical" evidence="1">
    <location>
        <begin position="92"/>
        <end position="111"/>
    </location>
</feature>
<dbReference type="OrthoDB" id="840277at2"/>
<sequence>MNLMIKLSLALNILVLVPVCGSLLTGAGWTLAAYGPASPARGILLSIYLAILVVSVGLLFKPVPAMVAALLIVQIVYKVTTPFTVGTIANPVVLSNLAIAAVHAATVATIFQAKS</sequence>
<gene>
    <name evidence="2" type="ORF">FRF71_05145</name>
</gene>
<feature type="transmembrane region" description="Helical" evidence="1">
    <location>
        <begin position="42"/>
        <end position="60"/>
    </location>
</feature>
<dbReference type="Proteomes" id="UP000321172">
    <property type="component" value="Chromosome"/>
</dbReference>
<keyword evidence="1" id="KW-1133">Transmembrane helix</keyword>